<dbReference type="RefSeq" id="WP_066157569.1">
    <property type="nucleotide sequence ID" value="NZ_CP020814.1"/>
</dbReference>
<dbReference type="EC" id="1.1.1.127" evidence="3"/>
<evidence type="ECO:0000256" key="2">
    <source>
        <dbReference type="ARBA" id="ARBA00023002"/>
    </source>
</evidence>
<dbReference type="GO" id="GO:0047001">
    <property type="term" value="F:2-dehydro-3-deoxy-D-gluconate 5-dehydrogenase activity"/>
    <property type="evidence" value="ECO:0007669"/>
    <property type="project" value="UniProtKB-EC"/>
</dbReference>
<dbReference type="PRINTS" id="PR00081">
    <property type="entry name" value="GDHRDH"/>
</dbReference>
<dbReference type="NCBIfam" id="NF005559">
    <property type="entry name" value="PRK07231.1"/>
    <property type="match status" value="1"/>
</dbReference>
<dbReference type="AlphaFoldDB" id="A0A1X9MJL9"/>
<dbReference type="Gene3D" id="3.40.50.720">
    <property type="entry name" value="NAD(P)-binding Rossmann-like Domain"/>
    <property type="match status" value="1"/>
</dbReference>
<dbReference type="SUPFAM" id="SSF51735">
    <property type="entry name" value="NAD(P)-binding Rossmann-fold domains"/>
    <property type="match status" value="1"/>
</dbReference>
<evidence type="ECO:0000256" key="1">
    <source>
        <dbReference type="ARBA" id="ARBA00006484"/>
    </source>
</evidence>
<protein>
    <submittedName>
        <fullName evidence="3">2-dehydro-3-deoxy-D-gluconate 5-dehydrogenase</fullName>
        <ecNumber evidence="3">1.1.1.127</ecNumber>
    </submittedName>
</protein>
<evidence type="ECO:0000313" key="4">
    <source>
        <dbReference type="Proteomes" id="UP000193006"/>
    </source>
</evidence>
<dbReference type="Proteomes" id="UP000193006">
    <property type="component" value="Chromosome"/>
</dbReference>
<sequence length="258" mass="27764">MIDYKNLFDLSGKTAIITGASRGLGREMANALAQQGANIVAADLNLNDVEQAAGELKQEHNVEALAVQVDVTNEDEVEKLIESTVERFGKIDIVINNAGICQKIKAEEMSLKDWNKTMEVNVNGVFLVSKLAGVKMMETGGGSIINIASMSSFIANTEAQCAYNTSKAAVAMMTKCLANEWVSHNIRVNAIAPGYMETDMAKPLFAEGGELRHVLDYIPMKRLGKPFELGGLAIYLASEASSYATGSVFVVDGGYTIQ</sequence>
<dbReference type="InterPro" id="IPR002347">
    <property type="entry name" value="SDR_fam"/>
</dbReference>
<accession>A0A1X9MJL9</accession>
<dbReference type="InterPro" id="IPR036291">
    <property type="entry name" value="NAD(P)-bd_dom_sf"/>
</dbReference>
<reference evidence="3 4" key="1">
    <citation type="submission" date="2017-04" db="EMBL/GenBank/DDBJ databases">
        <title>Bacillus krulwichiae AM31D Genome sequencing and assembly.</title>
        <authorList>
            <person name="Krulwich T.A."/>
            <person name="Anastor L."/>
            <person name="Ehrlich R."/>
            <person name="Ehrlich G.D."/>
            <person name="Janto B."/>
        </authorList>
    </citation>
    <scope>NUCLEOTIDE SEQUENCE [LARGE SCALE GENOMIC DNA]</scope>
    <source>
        <strain evidence="3 4">AM31D</strain>
    </source>
</reference>
<evidence type="ECO:0000313" key="3">
    <source>
        <dbReference type="EMBL" id="ARK32483.1"/>
    </source>
</evidence>
<dbReference type="PANTHER" id="PTHR42760:SF115">
    <property type="entry name" value="3-OXOACYL-[ACYL-CARRIER-PROTEIN] REDUCTASE FABG"/>
    <property type="match status" value="1"/>
</dbReference>
<dbReference type="PRINTS" id="PR00080">
    <property type="entry name" value="SDRFAMILY"/>
</dbReference>
<comment type="similarity">
    <text evidence="1">Belongs to the short-chain dehydrogenases/reductases (SDR) family.</text>
</comment>
<dbReference type="EMBL" id="CP020814">
    <property type="protein sequence ID" value="ARK32483.1"/>
    <property type="molecule type" value="Genomic_DNA"/>
</dbReference>
<gene>
    <name evidence="3" type="primary">kduD_2</name>
    <name evidence="3" type="ORF">BkAM31D_22910</name>
</gene>
<dbReference type="STRING" id="199441.BkAM31D_22910"/>
<organism evidence="3 4">
    <name type="scientific">Halalkalibacter krulwichiae</name>
    <dbReference type="NCBI Taxonomy" id="199441"/>
    <lineage>
        <taxon>Bacteria</taxon>
        <taxon>Bacillati</taxon>
        <taxon>Bacillota</taxon>
        <taxon>Bacilli</taxon>
        <taxon>Bacillales</taxon>
        <taxon>Bacillaceae</taxon>
        <taxon>Halalkalibacter</taxon>
    </lineage>
</organism>
<dbReference type="PANTHER" id="PTHR42760">
    <property type="entry name" value="SHORT-CHAIN DEHYDROGENASES/REDUCTASES FAMILY MEMBER"/>
    <property type="match status" value="1"/>
</dbReference>
<proteinExistence type="inferred from homology"/>
<dbReference type="GO" id="GO:0005975">
    <property type="term" value="P:carbohydrate metabolic process"/>
    <property type="evidence" value="ECO:0007669"/>
    <property type="project" value="UniProtKB-ARBA"/>
</dbReference>
<dbReference type="FunFam" id="3.40.50.720:FF:000240">
    <property type="entry name" value="SDR family oxidoreductase"/>
    <property type="match status" value="1"/>
</dbReference>
<keyword evidence="2 3" id="KW-0560">Oxidoreductase</keyword>
<dbReference type="KEGG" id="bkw:BkAM31D_22910"/>
<name>A0A1X9MJL9_9BACI</name>
<keyword evidence="4" id="KW-1185">Reference proteome</keyword>
<dbReference type="Pfam" id="PF13561">
    <property type="entry name" value="adh_short_C2"/>
    <property type="match status" value="1"/>
</dbReference>